<dbReference type="EMBL" id="CP121196">
    <property type="protein sequence ID" value="XBH17821.1"/>
    <property type="molecule type" value="Genomic_DNA"/>
</dbReference>
<keyword evidence="1 2" id="KW-0732">Signal</keyword>
<dbReference type="InterPro" id="IPR013517">
    <property type="entry name" value="FG-GAP"/>
</dbReference>
<dbReference type="Pfam" id="PF13517">
    <property type="entry name" value="FG-GAP_3"/>
    <property type="match status" value="3"/>
</dbReference>
<dbReference type="SUPFAM" id="SSF69318">
    <property type="entry name" value="Integrin alpha N-terminal domain"/>
    <property type="match status" value="1"/>
</dbReference>
<sequence length="577" mass="62300">MALALIVGCASFLTITMAYIEIASAQKSAKTESKPIGVAFTDIRKAAGITFVQDSTETDEKYYLETMGTGVAWIDYDQDGLMDLYFVQAGATDAYKPAKQLRSALYHNNGDGTFTDVTEKAGVGGEGHYGQGVAVGDFDNDGYPDLFVTGYGRAILYHNNGNGTFTDVTAKAGLADEGKWSTSAAWVDFDKDGWLDLVVTNYLEWTPKNNEWCGERAPGYRSYCSPNNYHGQKTKLYRNNHDGTFTDVSDKSGIGAAESKGMGVAAADFNNDGWPDIAIANDTWPNFLFENKHDGTFSDESLISGLAASEDGRYEAGMGIDAADMDGDGFLDVYITHLDFELNRLYHNNGDGTFTDVTYSSGIGNKAITLSGVAAKFIDYDNDGWPDIVQANGAMVDNVKLYHSEVSYKEPLLMFHNLGGGHFEKVSDSLGPDFNQPVAGRGLATADFLNDGAVGLAVVCRGDFPELLRNDGGNANHWLEVLLIGTKSNRDGIGSALKVTSEGIAHVEQSKGGTSYMSASDPRIHFGLGKRSKIQSLVITWPSGQVDKLMDVPIDQIIAVKEGVGIVPHPFPKVPRK</sequence>
<feature type="chain" id="PRO_5043761540" evidence="2">
    <location>
        <begin position="21"/>
        <end position="577"/>
    </location>
</feature>
<dbReference type="RefSeq" id="WP_348263046.1">
    <property type="nucleotide sequence ID" value="NZ_CP121196.1"/>
</dbReference>
<evidence type="ECO:0000256" key="1">
    <source>
        <dbReference type="ARBA" id="ARBA00022729"/>
    </source>
</evidence>
<protein>
    <submittedName>
        <fullName evidence="4">CRTAC1 family protein</fullName>
    </submittedName>
</protein>
<dbReference type="PANTHER" id="PTHR16026">
    <property type="entry name" value="CARTILAGE ACIDIC PROTEIN 1"/>
    <property type="match status" value="1"/>
</dbReference>
<evidence type="ECO:0000313" key="4">
    <source>
        <dbReference type="EMBL" id="XBH17821.1"/>
    </source>
</evidence>
<gene>
    <name evidence="4" type="ORF">P8935_00470</name>
</gene>
<dbReference type="InterPro" id="IPR027039">
    <property type="entry name" value="Crtac1"/>
</dbReference>
<dbReference type="InterPro" id="IPR011519">
    <property type="entry name" value="UnbV_ASPIC"/>
</dbReference>
<dbReference type="Pfam" id="PF07593">
    <property type="entry name" value="UnbV_ASPIC"/>
    <property type="match status" value="1"/>
</dbReference>
<accession>A0AAU7DM23</accession>
<organism evidence="4">
    <name type="scientific">Telmatobacter sp. DSM 110680</name>
    <dbReference type="NCBI Taxonomy" id="3036704"/>
    <lineage>
        <taxon>Bacteria</taxon>
        <taxon>Pseudomonadati</taxon>
        <taxon>Acidobacteriota</taxon>
        <taxon>Terriglobia</taxon>
        <taxon>Terriglobales</taxon>
        <taxon>Acidobacteriaceae</taxon>
        <taxon>Telmatobacter</taxon>
    </lineage>
</organism>
<evidence type="ECO:0000256" key="2">
    <source>
        <dbReference type="SAM" id="SignalP"/>
    </source>
</evidence>
<dbReference type="AlphaFoldDB" id="A0AAU7DM23"/>
<feature type="signal peptide" evidence="2">
    <location>
        <begin position="1"/>
        <end position="20"/>
    </location>
</feature>
<dbReference type="PANTHER" id="PTHR16026:SF0">
    <property type="entry name" value="CARTILAGE ACIDIC PROTEIN 1"/>
    <property type="match status" value="1"/>
</dbReference>
<name>A0AAU7DM23_9BACT</name>
<reference evidence="4" key="1">
    <citation type="submission" date="2023-03" db="EMBL/GenBank/DDBJ databases">
        <title>Edaphobacter sp.</title>
        <authorList>
            <person name="Huber K.J."/>
            <person name="Papendorf J."/>
            <person name="Pilke C."/>
            <person name="Bunk B."/>
            <person name="Sproeer C."/>
            <person name="Pester M."/>
        </authorList>
    </citation>
    <scope>NUCLEOTIDE SEQUENCE</scope>
    <source>
        <strain evidence="4">DSM 110680</strain>
    </source>
</reference>
<proteinExistence type="predicted"/>
<feature type="domain" description="ASPIC/UnbV" evidence="3">
    <location>
        <begin position="492"/>
        <end position="558"/>
    </location>
</feature>
<dbReference type="InterPro" id="IPR028994">
    <property type="entry name" value="Integrin_alpha_N"/>
</dbReference>
<evidence type="ECO:0000259" key="3">
    <source>
        <dbReference type="Pfam" id="PF07593"/>
    </source>
</evidence>
<dbReference type="Gene3D" id="2.130.10.130">
    <property type="entry name" value="Integrin alpha, N-terminal"/>
    <property type="match status" value="2"/>
</dbReference>